<evidence type="ECO:0000256" key="8">
    <source>
        <dbReference type="ARBA" id="ARBA00023136"/>
    </source>
</evidence>
<name>T1CE11_9ZZZZ</name>
<keyword evidence="2" id="KW-0444">Lipid biosynthesis</keyword>
<comment type="subcellular location">
    <subcellularLocation>
        <location evidence="1">Membrane</location>
        <topology evidence="1">Multi-pass membrane protein</topology>
    </subcellularLocation>
</comment>
<evidence type="ECO:0000256" key="3">
    <source>
        <dbReference type="ARBA" id="ARBA00022692"/>
    </source>
</evidence>
<feature type="non-terminal residue" evidence="11">
    <location>
        <position position="181"/>
    </location>
</feature>
<evidence type="ECO:0000256" key="7">
    <source>
        <dbReference type="ARBA" id="ARBA00023098"/>
    </source>
</evidence>
<sequence>DNPVLAVLTFGEGYHNFHHHFAHDYRNGVRWWQWDPTKWLIAGLHFVGLTRKLKRTPAFQIQRALLAMQFARAETLLARVASTAAPSRITELRQHIAGEYETFMAAVADWAKIKEQWLTEKKRAVVEHWEHTSFQLRFKELRAAPAPASAGGCAYCRRSSPEQNLAGPPVRSKWDAYSKSA</sequence>
<accession>T1CE11</accession>
<keyword evidence="7" id="KW-0443">Lipid metabolism</keyword>
<keyword evidence="8" id="KW-0472">Membrane</keyword>
<keyword evidence="6" id="KW-0560">Oxidoreductase</keyword>
<dbReference type="GO" id="GO:0016020">
    <property type="term" value="C:membrane"/>
    <property type="evidence" value="ECO:0007669"/>
    <property type="project" value="UniProtKB-SubCell"/>
</dbReference>
<evidence type="ECO:0000256" key="4">
    <source>
        <dbReference type="ARBA" id="ARBA00022832"/>
    </source>
</evidence>
<dbReference type="EMBL" id="AUZY01000032">
    <property type="protein sequence ID" value="EQD79763.1"/>
    <property type="molecule type" value="Genomic_DNA"/>
</dbReference>
<keyword evidence="4" id="KW-0276">Fatty acid metabolism</keyword>
<feature type="compositionally biased region" description="Basic and acidic residues" evidence="10">
    <location>
        <begin position="172"/>
        <end position="181"/>
    </location>
</feature>
<dbReference type="GO" id="GO:0016717">
    <property type="term" value="F:oxidoreductase activity, acting on paired donors, with oxidation of a pair of donors resulting in the reduction of molecular oxygen to two molecules of water"/>
    <property type="evidence" value="ECO:0007669"/>
    <property type="project" value="InterPro"/>
</dbReference>
<evidence type="ECO:0000256" key="1">
    <source>
        <dbReference type="ARBA" id="ARBA00004141"/>
    </source>
</evidence>
<keyword evidence="5" id="KW-1133">Transmembrane helix</keyword>
<evidence type="ECO:0000256" key="9">
    <source>
        <dbReference type="ARBA" id="ARBA00023160"/>
    </source>
</evidence>
<keyword evidence="3" id="KW-0812">Transmembrane</keyword>
<evidence type="ECO:0000256" key="6">
    <source>
        <dbReference type="ARBA" id="ARBA00023002"/>
    </source>
</evidence>
<comment type="caution">
    <text evidence="11">The sequence shown here is derived from an EMBL/GenBank/DDBJ whole genome shotgun (WGS) entry which is preliminary data.</text>
</comment>
<organism evidence="11">
    <name type="scientific">mine drainage metagenome</name>
    <dbReference type="NCBI Taxonomy" id="410659"/>
    <lineage>
        <taxon>unclassified sequences</taxon>
        <taxon>metagenomes</taxon>
        <taxon>ecological metagenomes</taxon>
    </lineage>
</organism>
<dbReference type="AlphaFoldDB" id="T1CE11"/>
<dbReference type="InterPro" id="IPR015876">
    <property type="entry name" value="Acyl-CoA_DS"/>
</dbReference>
<dbReference type="PANTHER" id="PTHR11351:SF31">
    <property type="entry name" value="DESATURASE 1, ISOFORM A-RELATED"/>
    <property type="match status" value="1"/>
</dbReference>
<gene>
    <name evidence="11" type="ORF">B1B_00041</name>
</gene>
<evidence type="ECO:0000256" key="2">
    <source>
        <dbReference type="ARBA" id="ARBA00022516"/>
    </source>
</evidence>
<keyword evidence="9" id="KW-0275">Fatty acid biosynthesis</keyword>
<proteinExistence type="predicted"/>
<dbReference type="GO" id="GO:0006633">
    <property type="term" value="P:fatty acid biosynthetic process"/>
    <property type="evidence" value="ECO:0007669"/>
    <property type="project" value="UniProtKB-KW"/>
</dbReference>
<dbReference type="PANTHER" id="PTHR11351">
    <property type="entry name" value="ACYL-COA DESATURASE"/>
    <property type="match status" value="1"/>
</dbReference>
<protein>
    <submittedName>
        <fullName evidence="11">Acyl-CoA desaturase</fullName>
    </submittedName>
</protein>
<feature type="region of interest" description="Disordered" evidence="10">
    <location>
        <begin position="160"/>
        <end position="181"/>
    </location>
</feature>
<evidence type="ECO:0000313" key="11">
    <source>
        <dbReference type="EMBL" id="EQD79763.1"/>
    </source>
</evidence>
<evidence type="ECO:0000256" key="5">
    <source>
        <dbReference type="ARBA" id="ARBA00022989"/>
    </source>
</evidence>
<reference evidence="11" key="2">
    <citation type="journal article" date="2014" name="ISME J.">
        <title>Microbial stratification in low pH oxic and suboxic macroscopic growths along an acid mine drainage.</title>
        <authorList>
            <person name="Mendez-Garcia C."/>
            <person name="Mesa V."/>
            <person name="Sprenger R.R."/>
            <person name="Richter M."/>
            <person name="Diez M.S."/>
            <person name="Solano J."/>
            <person name="Bargiela R."/>
            <person name="Golyshina O.V."/>
            <person name="Manteca A."/>
            <person name="Ramos J.L."/>
            <person name="Gallego J.R."/>
            <person name="Llorente I."/>
            <person name="Martins Dos Santos V.A."/>
            <person name="Jensen O.N."/>
            <person name="Pelaez A.I."/>
            <person name="Sanchez J."/>
            <person name="Ferrer M."/>
        </authorList>
    </citation>
    <scope>NUCLEOTIDE SEQUENCE</scope>
</reference>
<evidence type="ECO:0000256" key="10">
    <source>
        <dbReference type="SAM" id="MobiDB-lite"/>
    </source>
</evidence>
<reference evidence="11" key="1">
    <citation type="submission" date="2013-08" db="EMBL/GenBank/DDBJ databases">
        <authorList>
            <person name="Mendez C."/>
            <person name="Richter M."/>
            <person name="Ferrer M."/>
            <person name="Sanchez J."/>
        </authorList>
    </citation>
    <scope>NUCLEOTIDE SEQUENCE</scope>
</reference>
<feature type="non-terminal residue" evidence="11">
    <location>
        <position position="1"/>
    </location>
</feature>